<dbReference type="Gene3D" id="3.40.50.80">
    <property type="entry name" value="Nucleotide-binding domain of ferredoxin-NADP reductase (FNR) module"/>
    <property type="match status" value="1"/>
</dbReference>
<evidence type="ECO:0000256" key="12">
    <source>
        <dbReference type="ARBA" id="ARBA00023014"/>
    </source>
</evidence>
<evidence type="ECO:0000256" key="9">
    <source>
        <dbReference type="ARBA" id="ARBA00022975"/>
    </source>
</evidence>
<feature type="binding site" evidence="15 17">
    <location>
        <position position="226"/>
    </location>
    <ligand>
        <name>[2Fe-2S] cluster</name>
        <dbReference type="ChEBI" id="CHEBI:190135"/>
    </ligand>
</feature>
<dbReference type="EMBL" id="CP002816">
    <property type="protein sequence ID" value="AEH92932.1"/>
    <property type="molecule type" value="Genomic_DNA"/>
</dbReference>
<dbReference type="CDD" id="cd06218">
    <property type="entry name" value="DHOD_e_trans"/>
    <property type="match status" value="1"/>
</dbReference>
<dbReference type="UniPathway" id="UPA00070">
    <property type="reaction ID" value="UER00945"/>
</dbReference>
<dbReference type="SUPFAM" id="SSF63380">
    <property type="entry name" value="Riboflavin synthase domain-like"/>
    <property type="match status" value="1"/>
</dbReference>
<evidence type="ECO:0000256" key="2">
    <source>
        <dbReference type="ARBA" id="ARBA00006422"/>
    </source>
</evidence>
<dbReference type="NCBIfam" id="NF000797">
    <property type="entry name" value="PRK00054.1-2"/>
    <property type="match status" value="1"/>
</dbReference>
<comment type="cofactor">
    <cofactor evidence="15">
        <name>[2Fe-2S] cluster</name>
        <dbReference type="ChEBI" id="CHEBI:190135"/>
    </cofactor>
    <text evidence="15">Binds 1 [2Fe-2S] cluster per subunit.</text>
</comment>
<dbReference type="PIRSF" id="PIRSF006816">
    <property type="entry name" value="Cyc3_hyd_g"/>
    <property type="match status" value="1"/>
</dbReference>
<keyword evidence="9 15" id="KW-0665">Pyrimidine biosynthesis</keyword>
<protein>
    <recommendedName>
        <fullName evidence="13 15">Dihydroorotate dehydrogenase B (NAD(+)), electron transfer subunit</fullName>
    </recommendedName>
    <alternativeName>
        <fullName evidence="14 15">Dihydroorotate oxidase B, electron transfer subunit</fullName>
    </alternativeName>
</protein>
<feature type="binding site" evidence="15 16">
    <location>
        <begin position="74"/>
        <end position="75"/>
    </location>
    <ligand>
        <name>FAD</name>
        <dbReference type="ChEBI" id="CHEBI:57692"/>
    </ligand>
</feature>
<evidence type="ECO:0000256" key="15">
    <source>
        <dbReference type="HAMAP-Rule" id="MF_01211"/>
    </source>
</evidence>
<dbReference type="GO" id="GO:0051537">
    <property type="term" value="F:2 iron, 2 sulfur cluster binding"/>
    <property type="evidence" value="ECO:0007669"/>
    <property type="project" value="UniProtKB-KW"/>
</dbReference>
<dbReference type="FunFam" id="2.40.30.10:FF:000045">
    <property type="entry name" value="Dihydroorotate dehydrogenase B (NAD(+)), electron transfer subunit"/>
    <property type="match status" value="1"/>
</dbReference>
<dbReference type="FunFam" id="2.10.240.10:FF:000001">
    <property type="entry name" value="Dihydroorotate dehydrogenase B (NAD(+)), electron transfer subunit"/>
    <property type="match status" value="1"/>
</dbReference>
<dbReference type="InterPro" id="IPR039261">
    <property type="entry name" value="FNR_nucleotide-bd"/>
</dbReference>
<evidence type="ECO:0000256" key="6">
    <source>
        <dbReference type="ARBA" id="ARBA00022714"/>
    </source>
</evidence>
<dbReference type="Pfam" id="PF00175">
    <property type="entry name" value="NAD_binding_1"/>
    <property type="match status" value="1"/>
</dbReference>
<evidence type="ECO:0000256" key="16">
    <source>
        <dbReference type="PIRSR" id="PIRSR006816-1"/>
    </source>
</evidence>
<dbReference type="InterPro" id="IPR050353">
    <property type="entry name" value="PyrK_electron_transfer"/>
</dbReference>
<organism evidence="19 20">
    <name type="scientific">Listeria monocytogenes serotype 4a (strain M7)</name>
    <dbReference type="NCBI Taxonomy" id="1030009"/>
    <lineage>
        <taxon>Bacteria</taxon>
        <taxon>Bacillati</taxon>
        <taxon>Bacillota</taxon>
        <taxon>Bacilli</taxon>
        <taxon>Bacillales</taxon>
        <taxon>Listeriaceae</taxon>
        <taxon>Listeria</taxon>
    </lineage>
</organism>
<keyword evidence="11 15" id="KW-0408">Iron</keyword>
<feature type="binding site" evidence="15 16">
    <location>
        <begin position="50"/>
        <end position="53"/>
    </location>
    <ligand>
        <name>FAD</name>
        <dbReference type="ChEBI" id="CHEBI:57692"/>
    </ligand>
</feature>
<evidence type="ECO:0000256" key="8">
    <source>
        <dbReference type="ARBA" id="ARBA00022827"/>
    </source>
</evidence>
<evidence type="ECO:0000256" key="3">
    <source>
        <dbReference type="ARBA" id="ARBA00011669"/>
    </source>
</evidence>
<evidence type="ECO:0000256" key="10">
    <source>
        <dbReference type="ARBA" id="ARBA00022982"/>
    </source>
</evidence>
<keyword evidence="4 15" id="KW-0813">Transport</keyword>
<feature type="binding site" evidence="15 17">
    <location>
        <position position="241"/>
    </location>
    <ligand>
        <name>[2Fe-2S] cluster</name>
        <dbReference type="ChEBI" id="CHEBI:190135"/>
    </ligand>
</feature>
<reference evidence="19 20" key="1">
    <citation type="journal article" date="2011" name="J. Bacteriol.">
        <title>Genome sequence of the nonpathogenic Listeria monocytogenes serovar 4a strain M7.</title>
        <authorList>
            <person name="Chen J."/>
            <person name="Xia Y."/>
            <person name="Cheng C."/>
            <person name="Fang C."/>
            <person name="Shan Y."/>
            <person name="Jin G."/>
            <person name="Fang W."/>
        </authorList>
    </citation>
    <scope>NUCLEOTIDE SEQUENCE [LARGE SCALE GENOMIC DNA]</scope>
    <source>
        <strain evidence="19 20">M7</strain>
    </source>
</reference>
<dbReference type="Gene3D" id="2.40.30.10">
    <property type="entry name" value="Translation factors"/>
    <property type="match status" value="1"/>
</dbReference>
<evidence type="ECO:0000313" key="19">
    <source>
        <dbReference type="EMBL" id="AEH92932.1"/>
    </source>
</evidence>
<dbReference type="Gene3D" id="2.10.240.10">
    <property type="entry name" value="Dihydroorotate dehydrogenase, electron transfer subunit"/>
    <property type="match status" value="1"/>
</dbReference>
<evidence type="ECO:0000256" key="17">
    <source>
        <dbReference type="PIRSR" id="PIRSR006816-2"/>
    </source>
</evidence>
<evidence type="ECO:0000256" key="14">
    <source>
        <dbReference type="ARBA" id="ARBA00082223"/>
    </source>
</evidence>
<dbReference type="Proteomes" id="UP000000486">
    <property type="component" value="Chromosome"/>
</dbReference>
<keyword evidence="5 15" id="KW-0285">Flavoprotein</keyword>
<keyword evidence="8 15" id="KW-0274">FAD</keyword>
<evidence type="ECO:0000256" key="4">
    <source>
        <dbReference type="ARBA" id="ARBA00022448"/>
    </source>
</evidence>
<dbReference type="PATRIC" id="fig|1030009.3.peg.1916"/>
<comment type="subunit">
    <text evidence="3 15">Heterotetramer of 2 PyrK and 2 PyrD type B subunits.</text>
</comment>
<dbReference type="InterPro" id="IPR023455">
    <property type="entry name" value="Dihydroorotate_DHASE_ETsu"/>
</dbReference>
<gene>
    <name evidence="19" type="primary">pyrDII</name>
    <name evidence="15" type="synonym">pyrK</name>
    <name evidence="19" type="ordered locus">LMM7_1927</name>
</gene>
<comment type="similarity">
    <text evidence="2 15">Belongs to the PyrK family.</text>
</comment>
<dbReference type="InterPro" id="IPR017927">
    <property type="entry name" value="FAD-bd_FR_type"/>
</dbReference>
<feature type="domain" description="FAD-binding FR-type" evidence="18">
    <location>
        <begin position="1"/>
        <end position="99"/>
    </location>
</feature>
<comment type="function">
    <text evidence="15">Responsible for channeling the electrons from the oxidation of dihydroorotate from the FMN redox center in the PyrD type B subunit to the ultimate electron acceptor NAD(+).</text>
</comment>
<sequence>MLQTEMKVIQQTEIADKVYELILTGECVADMSPGQFLMLKPSRSDLLMRRPISICSYDKTAKTCILLYRVEGDGTRDFSKLSEGDTIDVLGPLGKGFDIDQTPAPKTALLIGGGIGVPPMYQLGKELAGKGVQVTFVNGFQSAKDSFYEKEMTAYGTVHIATVDGSLGTQGFVTDVTKNFPEEPDVIYSCGPKAMLQAVKASFPETKTYLSLEERMACGIGACYACVCPKADDTKKQFKVCEDGPVFRADEVSL</sequence>
<dbReference type="GO" id="GO:0009055">
    <property type="term" value="F:electron transfer activity"/>
    <property type="evidence" value="ECO:0007669"/>
    <property type="project" value="UniProtKB-UniRule"/>
</dbReference>
<dbReference type="GO" id="GO:0046872">
    <property type="term" value="F:metal ion binding"/>
    <property type="evidence" value="ECO:0007669"/>
    <property type="project" value="UniProtKB-KW"/>
</dbReference>
<evidence type="ECO:0000259" key="18">
    <source>
        <dbReference type="PROSITE" id="PS51384"/>
    </source>
</evidence>
<dbReference type="KEGG" id="lmq:LMM7_1927"/>
<dbReference type="GO" id="GO:0044205">
    <property type="term" value="P:'de novo' UMP biosynthetic process"/>
    <property type="evidence" value="ECO:0007669"/>
    <property type="project" value="UniProtKB-UniRule"/>
</dbReference>
<dbReference type="InterPro" id="IPR037117">
    <property type="entry name" value="Dihydroorotate_DH_ele_sf"/>
</dbReference>
<evidence type="ECO:0000256" key="11">
    <source>
        <dbReference type="ARBA" id="ARBA00023004"/>
    </source>
</evidence>
<dbReference type="HAMAP" id="MF_01211">
    <property type="entry name" value="DHODB_Fe_S_bind"/>
    <property type="match status" value="1"/>
</dbReference>
<keyword evidence="7 15" id="KW-0479">Metal-binding</keyword>
<keyword evidence="6 15" id="KW-0001">2Fe-2S</keyword>
<evidence type="ECO:0000313" key="20">
    <source>
        <dbReference type="Proteomes" id="UP000000486"/>
    </source>
</evidence>
<dbReference type="Pfam" id="PF10418">
    <property type="entry name" value="DHODB_Fe-S_bind"/>
    <property type="match status" value="1"/>
</dbReference>
<dbReference type="PROSITE" id="PS51384">
    <property type="entry name" value="FAD_FR"/>
    <property type="match status" value="1"/>
</dbReference>
<dbReference type="InterPro" id="IPR012165">
    <property type="entry name" value="Cyt_c3_hydrogenase_gsu"/>
</dbReference>
<keyword evidence="12 15" id="KW-0411">Iron-sulfur</keyword>
<dbReference type="PANTHER" id="PTHR43513">
    <property type="entry name" value="DIHYDROOROTATE DEHYDROGENASE B (NAD(+)), ELECTRON TRANSFER SUBUNIT"/>
    <property type="match status" value="1"/>
</dbReference>
<name>A0A0E0UWV5_LISMM</name>
<keyword evidence="10 15" id="KW-0249">Electron transport</keyword>
<dbReference type="AlphaFoldDB" id="A0A0E0UWV5"/>
<dbReference type="InterPro" id="IPR017938">
    <property type="entry name" value="Riboflavin_synthase-like_b-brl"/>
</dbReference>
<comment type="pathway">
    <text evidence="1 15">Pyrimidine metabolism; UMP biosynthesis via de novo pathway; orotate from (S)-dihydroorotate (NAD(+) route): step 1/1.</text>
</comment>
<dbReference type="PRINTS" id="PR00409">
    <property type="entry name" value="PHDIOXRDTASE"/>
</dbReference>
<dbReference type="GO" id="GO:0016491">
    <property type="term" value="F:oxidoreductase activity"/>
    <property type="evidence" value="ECO:0007669"/>
    <property type="project" value="InterPro"/>
</dbReference>
<proteinExistence type="inferred from homology"/>
<comment type="cofactor">
    <cofactor evidence="17">
        <name>[2Fe-2S] cluster</name>
        <dbReference type="ChEBI" id="CHEBI:190135"/>
    </cofactor>
    <text evidence="17">Binds 1 [2Fe-2S] cluster per subunit.</text>
</comment>
<dbReference type="HOGENOM" id="CLU_003827_1_2_9"/>
<dbReference type="FunFam" id="3.40.50.80:FF:000017">
    <property type="entry name" value="Dihydroorotate dehydrogenase B (NAD(+)), electron transfer subunit"/>
    <property type="match status" value="1"/>
</dbReference>
<feature type="binding site" evidence="15 17">
    <location>
        <position position="223"/>
    </location>
    <ligand>
        <name>[2Fe-2S] cluster</name>
        <dbReference type="ChEBI" id="CHEBI:190135"/>
    </ligand>
</feature>
<dbReference type="SMR" id="A0A0E0UWV5"/>
<evidence type="ECO:0000256" key="1">
    <source>
        <dbReference type="ARBA" id="ARBA00004715"/>
    </source>
</evidence>
<feature type="binding site" evidence="15 16">
    <location>
        <begin position="67"/>
        <end position="69"/>
    </location>
    <ligand>
        <name>FAD</name>
        <dbReference type="ChEBI" id="CHEBI:57692"/>
    </ligand>
</feature>
<dbReference type="InterPro" id="IPR019480">
    <property type="entry name" value="Dihydroorotate_DH_Fe-S-bd"/>
</dbReference>
<dbReference type="SUPFAM" id="SSF52343">
    <property type="entry name" value="Ferredoxin reductase-like, C-terminal NADP-linked domain"/>
    <property type="match status" value="1"/>
</dbReference>
<dbReference type="GO" id="GO:0050660">
    <property type="term" value="F:flavin adenine dinucleotide binding"/>
    <property type="evidence" value="ECO:0007669"/>
    <property type="project" value="InterPro"/>
</dbReference>
<evidence type="ECO:0000256" key="7">
    <source>
        <dbReference type="ARBA" id="ARBA00022723"/>
    </source>
</evidence>
<dbReference type="InterPro" id="IPR001433">
    <property type="entry name" value="OxRdtase_FAD/NAD-bd"/>
</dbReference>
<comment type="cofactor">
    <cofactor evidence="15 16">
        <name>FAD</name>
        <dbReference type="ChEBI" id="CHEBI:57692"/>
    </cofactor>
    <text evidence="15 16">Binds 1 FAD per subunit.</text>
</comment>
<evidence type="ECO:0000256" key="5">
    <source>
        <dbReference type="ARBA" id="ARBA00022630"/>
    </source>
</evidence>
<feature type="binding site" evidence="15 17">
    <location>
        <position position="218"/>
    </location>
    <ligand>
        <name>[2Fe-2S] cluster</name>
        <dbReference type="ChEBI" id="CHEBI:190135"/>
    </ligand>
</feature>
<accession>A0A0E0UWV5</accession>
<dbReference type="NCBIfam" id="NF000799">
    <property type="entry name" value="PRK00054.1-4"/>
    <property type="match status" value="1"/>
</dbReference>
<evidence type="ECO:0000256" key="13">
    <source>
        <dbReference type="ARBA" id="ARBA00069792"/>
    </source>
</evidence>
<dbReference type="PANTHER" id="PTHR43513:SF3">
    <property type="entry name" value="DIHYDROOROTATE DEHYDROGENASE B (NAD(+)), ELECTRON TRANSFER SUBUNIT-RELATED"/>
    <property type="match status" value="1"/>
</dbReference>